<dbReference type="SUPFAM" id="SSF51419">
    <property type="entry name" value="PLP-binding barrel"/>
    <property type="match status" value="1"/>
</dbReference>
<reference evidence="3 4" key="1">
    <citation type="submission" date="2018-07" db="EMBL/GenBank/DDBJ databases">
        <title>Arthrobacter sp. nov., isolated from raw cow's milk with high bacterial count.</title>
        <authorList>
            <person name="Hahne J."/>
            <person name="Isele D."/>
            <person name="Lipski A."/>
        </authorList>
    </citation>
    <scope>NUCLEOTIDE SEQUENCE [LARGE SCALE GENOMIC DNA]</scope>
    <source>
        <strain evidence="3 4">JZ R-183</strain>
    </source>
</reference>
<gene>
    <name evidence="3" type="ORF">DWQ67_12495</name>
</gene>
<dbReference type="PANTHER" id="PTHR28004:SF2">
    <property type="entry name" value="D-SERINE DEHYDRATASE"/>
    <property type="match status" value="1"/>
</dbReference>
<evidence type="ECO:0000313" key="3">
    <source>
        <dbReference type="EMBL" id="RKW69604.1"/>
    </source>
</evidence>
<dbReference type="Pfam" id="PF01168">
    <property type="entry name" value="Ala_racemase_N"/>
    <property type="match status" value="1"/>
</dbReference>
<dbReference type="Gene3D" id="3.20.20.10">
    <property type="entry name" value="Alanine racemase"/>
    <property type="match status" value="1"/>
</dbReference>
<evidence type="ECO:0000259" key="2">
    <source>
        <dbReference type="Pfam" id="PF01168"/>
    </source>
</evidence>
<dbReference type="InterPro" id="IPR029066">
    <property type="entry name" value="PLP-binding_barrel"/>
</dbReference>
<dbReference type="Proteomes" id="UP000273119">
    <property type="component" value="Unassembled WGS sequence"/>
</dbReference>
<feature type="region of interest" description="Disordered" evidence="1">
    <location>
        <begin position="1"/>
        <end position="33"/>
    </location>
</feature>
<keyword evidence="4" id="KW-1185">Reference proteome</keyword>
<dbReference type="AlphaFoldDB" id="A0A496PGI9"/>
<dbReference type="InterPro" id="IPR051466">
    <property type="entry name" value="D-amino_acid_metab_enzyme"/>
</dbReference>
<dbReference type="InterPro" id="IPR001608">
    <property type="entry name" value="Ala_racemase_N"/>
</dbReference>
<organism evidence="3 4">
    <name type="scientific">Galactobacter caseinivorans</name>
    <dbReference type="NCBI Taxonomy" id="2676123"/>
    <lineage>
        <taxon>Bacteria</taxon>
        <taxon>Bacillati</taxon>
        <taxon>Actinomycetota</taxon>
        <taxon>Actinomycetes</taxon>
        <taxon>Micrococcales</taxon>
        <taxon>Micrococcaceae</taxon>
        <taxon>Galactobacter</taxon>
    </lineage>
</organism>
<evidence type="ECO:0000313" key="4">
    <source>
        <dbReference type="Proteomes" id="UP000273119"/>
    </source>
</evidence>
<feature type="domain" description="Alanine racemase N-terminal" evidence="2">
    <location>
        <begin position="63"/>
        <end position="305"/>
    </location>
</feature>
<sequence length="432" mass="45135">MHVPAETRRRPPALPVASLHPRPSGSTVPRTTALPGEDAARLAGYEDALHAAGLDSRPVAVLDAAALEANVADLGTRAAGVPLRLASKSVRVRGVLDRVLATEFFEGLLAFTLPEALWLASHGNGNLVIGYPTADAAGLRELAASDPARAAITLMVDSTEQLDFIDTAAPGHPELRVALELDASYRPTRSLQIGAARSPVHRPDQLAALATAVVRRPGFKVVGLMAYEGQVAGVGNAGSGPRAAAVRAMQAASSKELAQRRAEAVAAVRLVAELEFVNGGGTGSIESTAAEPAITEVAAGSGVFGPGLFDHYTHFSPHHALHFGLDVVRRPSPETATVLGGGWVASGPPAADRLPTIAWPRGLKYRPTEAAGEVQTPLVGDAARRLHPGDVVWFRHAKAGELCERVNELAVIRDGSVEDVLPTYRGEGKAFL</sequence>
<name>A0A496PGI9_9MICC</name>
<dbReference type="GO" id="GO:0036088">
    <property type="term" value="P:D-serine catabolic process"/>
    <property type="evidence" value="ECO:0007669"/>
    <property type="project" value="TreeGrafter"/>
</dbReference>
<dbReference type="GO" id="GO:0008721">
    <property type="term" value="F:D-serine ammonia-lyase activity"/>
    <property type="evidence" value="ECO:0007669"/>
    <property type="project" value="TreeGrafter"/>
</dbReference>
<comment type="caution">
    <text evidence="3">The sequence shown here is derived from an EMBL/GenBank/DDBJ whole genome shotgun (WGS) entry which is preliminary data.</text>
</comment>
<proteinExistence type="predicted"/>
<protein>
    <submittedName>
        <fullName evidence="3">Amino acid deaminase/aldolase</fullName>
    </submittedName>
</protein>
<accession>A0A496PGI9</accession>
<dbReference type="EMBL" id="QQXL01000008">
    <property type="protein sequence ID" value="RKW69604.1"/>
    <property type="molecule type" value="Genomic_DNA"/>
</dbReference>
<dbReference type="PANTHER" id="PTHR28004">
    <property type="entry name" value="ZGC:162816-RELATED"/>
    <property type="match status" value="1"/>
</dbReference>
<evidence type="ECO:0000256" key="1">
    <source>
        <dbReference type="SAM" id="MobiDB-lite"/>
    </source>
</evidence>